<feature type="region of interest" description="Disordered" evidence="1">
    <location>
        <begin position="43"/>
        <end position="62"/>
    </location>
</feature>
<dbReference type="OrthoDB" id="3549646at2759"/>
<keyword evidence="3" id="KW-1185">Reference proteome</keyword>
<evidence type="ECO:0000256" key="1">
    <source>
        <dbReference type="SAM" id="MobiDB-lite"/>
    </source>
</evidence>
<reference evidence="2 3" key="1">
    <citation type="submission" date="2016-03" db="EMBL/GenBank/DDBJ databases">
        <authorList>
            <person name="Ploux O."/>
        </authorList>
    </citation>
    <scope>NUCLEOTIDE SEQUENCE [LARGE SCALE GENOMIC DNA]</scope>
    <source>
        <strain evidence="2 3">UAMH 11012</strain>
    </source>
</reference>
<sequence length="393" mass="43658">MSFVEEHRRCTPPALNVSPEVCADNDTPALMANEAVVMNALQQSRTATSAPPTPRERSASMAPMQEDTTMIRDPSIPSLDQILNLVDLPIEIQTDIYSLVITHSGPIKPELWLPGESIFTHDTVYITMGCGLFLRNPTCRMVRAVINGTHLFYRLNRFEFGTPLCMLDYLKALPTARRQAIKDVMVLFDPSPWACLKSGLTILRTCLGLRHLTIDITLLYGFFENSSANIVDQLHAYDKLIALRGLERLTVTYGADGSAWDLVLMILKRVRFVPVDNISENAVRAEVRDLETRINGFVTLVRDPVTSTLVSADDLAEALSHSNVVDGDVSATADTEERSTTSDTHNLTNYEQSNADTPTVYQISDKEASWANDVTPAHWGRVTTDQEDEGSSW</sequence>
<dbReference type="AlphaFoldDB" id="A0A1L7X9U2"/>
<accession>A0A1L7X9U2</accession>
<feature type="region of interest" description="Disordered" evidence="1">
    <location>
        <begin position="328"/>
        <end position="393"/>
    </location>
</feature>
<protein>
    <submittedName>
        <fullName evidence="2">Uncharacterized protein</fullName>
    </submittedName>
</protein>
<gene>
    <name evidence="2" type="ORF">PAC_11691</name>
</gene>
<organism evidence="2 3">
    <name type="scientific">Phialocephala subalpina</name>
    <dbReference type="NCBI Taxonomy" id="576137"/>
    <lineage>
        <taxon>Eukaryota</taxon>
        <taxon>Fungi</taxon>
        <taxon>Dikarya</taxon>
        <taxon>Ascomycota</taxon>
        <taxon>Pezizomycotina</taxon>
        <taxon>Leotiomycetes</taxon>
        <taxon>Helotiales</taxon>
        <taxon>Mollisiaceae</taxon>
        <taxon>Phialocephala</taxon>
        <taxon>Phialocephala fortinii species complex</taxon>
    </lineage>
</organism>
<proteinExistence type="predicted"/>
<evidence type="ECO:0000313" key="3">
    <source>
        <dbReference type="Proteomes" id="UP000184330"/>
    </source>
</evidence>
<name>A0A1L7X9U2_9HELO</name>
<feature type="compositionally biased region" description="Polar residues" evidence="1">
    <location>
        <begin position="341"/>
        <end position="362"/>
    </location>
</feature>
<evidence type="ECO:0000313" key="2">
    <source>
        <dbReference type="EMBL" id="CZR61794.1"/>
    </source>
</evidence>
<dbReference type="EMBL" id="FJOG01000019">
    <property type="protein sequence ID" value="CZR61794.1"/>
    <property type="molecule type" value="Genomic_DNA"/>
</dbReference>
<dbReference type="Proteomes" id="UP000184330">
    <property type="component" value="Unassembled WGS sequence"/>
</dbReference>